<dbReference type="AlphaFoldDB" id="A0A2A5QSJ3"/>
<feature type="region of interest" description="Disordered" evidence="1">
    <location>
        <begin position="32"/>
        <end position="65"/>
    </location>
</feature>
<comment type="caution">
    <text evidence="2">The sequence shown here is derived from an EMBL/GenBank/DDBJ whole genome shotgun (WGS) entry which is preliminary data.</text>
</comment>
<organism evidence="2 3">
    <name type="scientific">Natrinema ejinorense</name>
    <dbReference type="NCBI Taxonomy" id="373386"/>
    <lineage>
        <taxon>Archaea</taxon>
        <taxon>Methanobacteriati</taxon>
        <taxon>Methanobacteriota</taxon>
        <taxon>Stenosarchaea group</taxon>
        <taxon>Halobacteria</taxon>
        <taxon>Halobacteriales</taxon>
        <taxon>Natrialbaceae</taxon>
        <taxon>Natrinema</taxon>
    </lineage>
</organism>
<proteinExistence type="predicted"/>
<feature type="compositionally biased region" description="Basic and acidic residues" evidence="1">
    <location>
        <begin position="53"/>
        <end position="65"/>
    </location>
</feature>
<evidence type="ECO:0000313" key="3">
    <source>
        <dbReference type="Proteomes" id="UP000219689"/>
    </source>
</evidence>
<dbReference type="EMBL" id="NXNI01000001">
    <property type="protein sequence ID" value="PCR89775.1"/>
    <property type="molecule type" value="Genomic_DNA"/>
</dbReference>
<name>A0A2A5QSJ3_9EURY</name>
<sequence>MTRQYAARDWVTLLGRPFEETDEYCAFTPGDARRRIPTVRPRGATAGRTTTPKRGDPRNQRYHDR</sequence>
<accession>A0A2A5QSJ3</accession>
<feature type="compositionally biased region" description="Low complexity" evidence="1">
    <location>
        <begin position="40"/>
        <end position="52"/>
    </location>
</feature>
<evidence type="ECO:0000256" key="1">
    <source>
        <dbReference type="SAM" id="MobiDB-lite"/>
    </source>
</evidence>
<gene>
    <name evidence="2" type="ORF">CP557_04035</name>
</gene>
<dbReference type="Proteomes" id="UP000219689">
    <property type="component" value="Unassembled WGS sequence"/>
</dbReference>
<reference evidence="2 3" key="1">
    <citation type="submission" date="2017-09" db="EMBL/GenBank/DDBJ databases">
        <title>Genome sequences of Natrinema ejinorence JCM 13890T.</title>
        <authorList>
            <person name="Roh S.W."/>
            <person name="Kim Y.B."/>
            <person name="Kim J.Y."/>
        </authorList>
    </citation>
    <scope>NUCLEOTIDE SEQUENCE [LARGE SCALE GENOMIC DNA]</scope>
    <source>
        <strain evidence="2 3">JCM 13890</strain>
    </source>
</reference>
<keyword evidence="3" id="KW-1185">Reference proteome</keyword>
<protein>
    <submittedName>
        <fullName evidence="2">Uncharacterized protein</fullName>
    </submittedName>
</protein>
<evidence type="ECO:0000313" key="2">
    <source>
        <dbReference type="EMBL" id="PCR89775.1"/>
    </source>
</evidence>